<evidence type="ECO:0000313" key="3">
    <source>
        <dbReference type="Proteomes" id="UP001296104"/>
    </source>
</evidence>
<accession>A0AAI9E940</accession>
<gene>
    <name evidence="2" type="ORF">LECACI_7A002990</name>
</gene>
<keyword evidence="3" id="KW-1185">Reference proteome</keyword>
<feature type="compositionally biased region" description="Basic and acidic residues" evidence="1">
    <location>
        <begin position="29"/>
        <end position="40"/>
    </location>
</feature>
<name>A0AAI9E940_9PEZI</name>
<reference evidence="2" key="1">
    <citation type="submission" date="2023-11" db="EMBL/GenBank/DDBJ databases">
        <authorList>
            <person name="Alioto T."/>
            <person name="Alioto T."/>
            <person name="Gomez Garrido J."/>
        </authorList>
    </citation>
    <scope>NUCLEOTIDE SEQUENCE</scope>
</reference>
<evidence type="ECO:0000313" key="2">
    <source>
        <dbReference type="EMBL" id="CAK3934762.1"/>
    </source>
</evidence>
<protein>
    <submittedName>
        <fullName evidence="2">Uncharacterized protein</fullName>
    </submittedName>
</protein>
<organism evidence="2 3">
    <name type="scientific">Lecanosticta acicola</name>
    <dbReference type="NCBI Taxonomy" id="111012"/>
    <lineage>
        <taxon>Eukaryota</taxon>
        <taxon>Fungi</taxon>
        <taxon>Dikarya</taxon>
        <taxon>Ascomycota</taxon>
        <taxon>Pezizomycotina</taxon>
        <taxon>Dothideomycetes</taxon>
        <taxon>Dothideomycetidae</taxon>
        <taxon>Mycosphaerellales</taxon>
        <taxon>Mycosphaerellaceae</taxon>
        <taxon>Lecanosticta</taxon>
    </lineage>
</organism>
<comment type="caution">
    <text evidence="2">The sequence shown here is derived from an EMBL/GenBank/DDBJ whole genome shotgun (WGS) entry which is preliminary data.</text>
</comment>
<dbReference type="Proteomes" id="UP001296104">
    <property type="component" value="Unassembled WGS sequence"/>
</dbReference>
<proteinExistence type="predicted"/>
<feature type="compositionally biased region" description="Low complexity" evidence="1">
    <location>
        <begin position="7"/>
        <end position="25"/>
    </location>
</feature>
<dbReference type="AlphaFoldDB" id="A0AAI9E940"/>
<feature type="region of interest" description="Disordered" evidence="1">
    <location>
        <begin position="1"/>
        <end position="82"/>
    </location>
</feature>
<sequence length="82" mass="8267">MAADVKAPATAQPAQQAATATVSAANETGKGKQEAAKEPKTSSSSRGASFAKKVLAKQESATKMTSHNRPKVSSPLKAGITA</sequence>
<dbReference type="EMBL" id="CAVMBE010000014">
    <property type="protein sequence ID" value="CAK3934762.1"/>
    <property type="molecule type" value="Genomic_DNA"/>
</dbReference>
<evidence type="ECO:0000256" key="1">
    <source>
        <dbReference type="SAM" id="MobiDB-lite"/>
    </source>
</evidence>